<accession>U6KE89</accession>
<organism evidence="5 6">
    <name type="scientific">Eimeria mitis</name>
    <dbReference type="NCBI Taxonomy" id="44415"/>
    <lineage>
        <taxon>Eukaryota</taxon>
        <taxon>Sar</taxon>
        <taxon>Alveolata</taxon>
        <taxon>Apicomplexa</taxon>
        <taxon>Conoidasida</taxon>
        <taxon>Coccidia</taxon>
        <taxon>Eucoccidiorida</taxon>
        <taxon>Eimeriorina</taxon>
        <taxon>Eimeriidae</taxon>
        <taxon>Eimeria</taxon>
    </lineage>
</organism>
<dbReference type="InterPro" id="IPR006186">
    <property type="entry name" value="Ser/Thr-sp_prot-phosphatase"/>
</dbReference>
<evidence type="ECO:0000256" key="3">
    <source>
        <dbReference type="ARBA" id="ARBA00023211"/>
    </source>
</evidence>
<evidence type="ECO:0000313" key="6">
    <source>
        <dbReference type="Proteomes" id="UP000030744"/>
    </source>
</evidence>
<dbReference type="PANTHER" id="PTHR45668">
    <property type="entry name" value="SERINE/THREONINE-PROTEIN PHOSPHATASE 5-RELATED"/>
    <property type="match status" value="1"/>
</dbReference>
<dbReference type="GO" id="GO:0016787">
    <property type="term" value="F:hydrolase activity"/>
    <property type="evidence" value="ECO:0007669"/>
    <property type="project" value="InterPro"/>
</dbReference>
<keyword evidence="6" id="KW-1185">Reference proteome</keyword>
<dbReference type="Proteomes" id="UP000030744">
    <property type="component" value="Unassembled WGS sequence"/>
</dbReference>
<dbReference type="GeneID" id="25383615"/>
<keyword evidence="2" id="KW-0479">Metal-binding</keyword>
<dbReference type="Pfam" id="PF00149">
    <property type="entry name" value="Metallophos"/>
    <property type="match status" value="1"/>
</dbReference>
<evidence type="ECO:0000259" key="4">
    <source>
        <dbReference type="SMART" id="SM00156"/>
    </source>
</evidence>
<dbReference type="InterPro" id="IPR004843">
    <property type="entry name" value="Calcineurin-like_PHP"/>
</dbReference>
<dbReference type="InterPro" id="IPR051134">
    <property type="entry name" value="PPP_phosphatase"/>
</dbReference>
<evidence type="ECO:0000313" key="5">
    <source>
        <dbReference type="EMBL" id="CDJ35106.1"/>
    </source>
</evidence>
<dbReference type="OrthoDB" id="445564at2759"/>
<dbReference type="AlphaFoldDB" id="U6KE89"/>
<name>U6KE89_9EIME</name>
<comment type="cofactor">
    <cofactor evidence="1">
        <name>Mn(2+)</name>
        <dbReference type="ChEBI" id="CHEBI:29035"/>
    </cofactor>
</comment>
<keyword evidence="3" id="KW-0464">Manganese</keyword>
<sequence length="167" mass="18738">MNAMYGFKGEMLHKYDERLYQIFTEAFRLLPLAFVVNNKAFVVHGGLSLLMTDLLWSDPSPLPGLTPSKRGVACQFGPDITAKFLKDNNLSFVIRSHEMKEEGYEVEHGGKLITVFSAPNYCDEMGNKGAFIRLKGSEMEPKFHQFTAVSHPPGPAMQYANPMLSFV</sequence>
<proteinExistence type="predicted"/>
<reference evidence="5" key="2">
    <citation type="submission" date="2013-10" db="EMBL/GenBank/DDBJ databases">
        <authorList>
            <person name="Aslett M."/>
        </authorList>
    </citation>
    <scope>NUCLEOTIDE SEQUENCE [LARGE SCALE GENOMIC DNA]</scope>
    <source>
        <strain evidence="5">Houghton</strain>
    </source>
</reference>
<protein>
    <recommendedName>
        <fullName evidence="4">Serine/threonine specific protein phosphatases domain-containing protein</fullName>
    </recommendedName>
</protein>
<reference evidence="5" key="1">
    <citation type="submission" date="2013-10" db="EMBL/GenBank/DDBJ databases">
        <title>Genomic analysis of the causative agents of coccidiosis in chickens.</title>
        <authorList>
            <person name="Reid A.J."/>
            <person name="Blake D."/>
            <person name="Billington K."/>
            <person name="Browne H."/>
            <person name="Dunn M."/>
            <person name="Hung S."/>
            <person name="Kawahara F."/>
            <person name="Miranda-Saavedra D."/>
            <person name="Mourier T."/>
            <person name="Nagra H."/>
            <person name="Otto T.D."/>
            <person name="Rawlings N."/>
            <person name="Sanchez A."/>
            <person name="Sanders M."/>
            <person name="Subramaniam C."/>
            <person name="Tay Y."/>
            <person name="Dear P."/>
            <person name="Doerig C."/>
            <person name="Gruber A."/>
            <person name="Parkinson J."/>
            <person name="Shirley M."/>
            <person name="Wan K.L."/>
            <person name="Berriman M."/>
            <person name="Tomley F."/>
            <person name="Pain A."/>
        </authorList>
    </citation>
    <scope>NUCLEOTIDE SEQUENCE [LARGE SCALE GENOMIC DNA]</scope>
    <source>
        <strain evidence="5">Houghton</strain>
    </source>
</reference>
<evidence type="ECO:0000256" key="1">
    <source>
        <dbReference type="ARBA" id="ARBA00001936"/>
    </source>
</evidence>
<dbReference type="PRINTS" id="PR00114">
    <property type="entry name" value="STPHPHTASE"/>
</dbReference>
<dbReference type="GO" id="GO:0046872">
    <property type="term" value="F:metal ion binding"/>
    <property type="evidence" value="ECO:0007669"/>
    <property type="project" value="UniProtKB-KW"/>
</dbReference>
<dbReference type="RefSeq" id="XP_013357668.1">
    <property type="nucleotide sequence ID" value="XM_013502214.1"/>
</dbReference>
<dbReference type="InterPro" id="IPR029052">
    <property type="entry name" value="Metallo-depent_PP-like"/>
</dbReference>
<dbReference type="EMBL" id="HG687751">
    <property type="protein sequence ID" value="CDJ35106.1"/>
    <property type="molecule type" value="Genomic_DNA"/>
</dbReference>
<dbReference type="SMART" id="SM00156">
    <property type="entry name" value="PP2Ac"/>
    <property type="match status" value="1"/>
</dbReference>
<dbReference type="VEuPathDB" id="ToxoDB:EMH_0095340"/>
<gene>
    <name evidence="5" type="ORF">EMH_0095340</name>
</gene>
<dbReference type="PANTHER" id="PTHR45668:SF5">
    <property type="entry name" value="SERINE_THREONINE-PROTEIN PHOSPHATASE 5"/>
    <property type="match status" value="1"/>
</dbReference>
<dbReference type="SUPFAM" id="SSF56300">
    <property type="entry name" value="Metallo-dependent phosphatases"/>
    <property type="match status" value="1"/>
</dbReference>
<evidence type="ECO:0000256" key="2">
    <source>
        <dbReference type="ARBA" id="ARBA00022723"/>
    </source>
</evidence>
<dbReference type="Gene3D" id="3.60.21.10">
    <property type="match status" value="1"/>
</dbReference>
<feature type="domain" description="Serine/threonine specific protein phosphatases" evidence="4">
    <location>
        <begin position="1"/>
        <end position="150"/>
    </location>
</feature>